<gene>
    <name evidence="1" type="ORF">OHX15_10775</name>
</gene>
<comment type="caution">
    <text evidence="1">The sequence shown here is derived from an EMBL/GenBank/DDBJ whole genome shotgun (WGS) entry which is preliminary data.</text>
</comment>
<name>A0ACC6MG02_MYCPF</name>
<reference evidence="1 2" key="1">
    <citation type="journal article" date="2021" name="Chemosphere">
        <title>Bioballs carrying a syntrophic Rhodococcus and Mycolicibacterium consortium for simultaneous sorption and biodegradation of fuel oil in contaminated freshwater.</title>
        <authorList>
            <person name="Naloka K."/>
            <person name="Polrit D."/>
            <person name="Muangchinda C."/>
            <person name="Thoetkiattikul H."/>
            <person name="Pinyakong O."/>
        </authorList>
    </citation>
    <scope>NUCLEOTIDE SEQUENCE [LARGE SCALE GENOMIC DNA]</scope>
    <source>
        <strain evidence="1 2">J101</strain>
    </source>
</reference>
<organism evidence="1 2">
    <name type="scientific">Mycolicibacterium parafortuitum</name>
    <name type="common">Mycobacterium parafortuitum</name>
    <dbReference type="NCBI Taxonomy" id="39692"/>
    <lineage>
        <taxon>Bacteria</taxon>
        <taxon>Bacillati</taxon>
        <taxon>Actinomycetota</taxon>
        <taxon>Actinomycetes</taxon>
        <taxon>Mycobacteriales</taxon>
        <taxon>Mycobacteriaceae</taxon>
        <taxon>Mycolicibacterium</taxon>
    </lineage>
</organism>
<dbReference type="Proteomes" id="UP001289645">
    <property type="component" value="Unassembled WGS sequence"/>
</dbReference>
<evidence type="ECO:0000313" key="1">
    <source>
        <dbReference type="EMBL" id="MDZ5085870.1"/>
    </source>
</evidence>
<keyword evidence="2" id="KW-1185">Reference proteome</keyword>
<proteinExistence type="predicted"/>
<dbReference type="EMBL" id="JAOXLN010000009">
    <property type="protein sequence ID" value="MDZ5085870.1"/>
    <property type="molecule type" value="Genomic_DNA"/>
</dbReference>
<accession>A0ACC6MG02</accession>
<evidence type="ECO:0000313" key="2">
    <source>
        <dbReference type="Proteomes" id="UP001289645"/>
    </source>
</evidence>
<protein>
    <submittedName>
        <fullName evidence="1">STAS domain-containing protein</fullName>
    </submittedName>
</protein>
<sequence length="254" mass="27484">MVEHGDIGIAAVTAPVGALMTMAGTLDERTYHEVRDSVIKAALEEPRAVLVDVTALSVPSESAWAAFSSARWHVSTWPDVPVVLVCAHQDGRDAITRSGAARYVPVHATAQSAARSVARSVEDGVGFRRRAHCEVARNRSTLRRSRELVDEWLTQWDCREMILTASTVATIFVENVIDHTLSCPTLRLETMDGRLTVAVHDSSPHLPARREDTADSACAISGLAIVAALSRAWGVIPVPAGKVVWAVLVPENRL</sequence>